<dbReference type="InterPro" id="IPR000719">
    <property type="entry name" value="Prot_kinase_dom"/>
</dbReference>
<dbReference type="Gene3D" id="1.10.510.10">
    <property type="entry name" value="Transferase(Phosphotransferase) domain 1"/>
    <property type="match status" value="1"/>
</dbReference>
<keyword evidence="10" id="KW-1185">Reference proteome</keyword>
<gene>
    <name evidence="9" type="ORF">QE152_g5633</name>
</gene>
<dbReference type="Pfam" id="PF00069">
    <property type="entry name" value="Pkinase"/>
    <property type="match status" value="1"/>
</dbReference>
<keyword evidence="4 9" id="KW-0418">Kinase</keyword>
<keyword evidence="3 6" id="KW-0547">Nucleotide-binding</keyword>
<comment type="caution">
    <text evidence="9">The sequence shown here is derived from an EMBL/GenBank/DDBJ whole genome shotgun (WGS) entry which is preliminary data.</text>
</comment>
<dbReference type="AlphaFoldDB" id="A0AAW1ML32"/>
<dbReference type="GO" id="GO:0050321">
    <property type="term" value="F:tau-protein kinase activity"/>
    <property type="evidence" value="ECO:0007669"/>
    <property type="project" value="TreeGrafter"/>
</dbReference>
<evidence type="ECO:0000256" key="2">
    <source>
        <dbReference type="ARBA" id="ARBA00022679"/>
    </source>
</evidence>
<dbReference type="GO" id="GO:0005737">
    <property type="term" value="C:cytoplasm"/>
    <property type="evidence" value="ECO:0007669"/>
    <property type="project" value="TreeGrafter"/>
</dbReference>
<dbReference type="GO" id="GO:0000226">
    <property type="term" value="P:microtubule cytoskeleton organization"/>
    <property type="evidence" value="ECO:0007669"/>
    <property type="project" value="TreeGrafter"/>
</dbReference>
<accession>A0AAW1ML32</accession>
<evidence type="ECO:0000256" key="6">
    <source>
        <dbReference type="PROSITE-ProRule" id="PRU10141"/>
    </source>
</evidence>
<dbReference type="PROSITE" id="PS00107">
    <property type="entry name" value="PROTEIN_KINASE_ATP"/>
    <property type="match status" value="1"/>
</dbReference>
<dbReference type="SMART" id="SM00220">
    <property type="entry name" value="S_TKc"/>
    <property type="match status" value="1"/>
</dbReference>
<protein>
    <submittedName>
        <fullName evidence="9">Protein kinase domain</fullName>
    </submittedName>
</protein>
<reference evidence="9 10" key="1">
    <citation type="journal article" date="2024" name="BMC Genomics">
        <title>De novo assembly and annotation of Popillia japonica's genome with initial clues to its potential as an invasive pest.</title>
        <authorList>
            <person name="Cucini C."/>
            <person name="Boschi S."/>
            <person name="Funari R."/>
            <person name="Cardaioli E."/>
            <person name="Iannotti N."/>
            <person name="Marturano G."/>
            <person name="Paoli F."/>
            <person name="Bruttini M."/>
            <person name="Carapelli A."/>
            <person name="Frati F."/>
            <person name="Nardi F."/>
        </authorList>
    </citation>
    <scope>NUCLEOTIDE SEQUENCE [LARGE SCALE GENOMIC DNA]</scope>
    <source>
        <strain evidence="9">DMR45628</strain>
    </source>
</reference>
<dbReference type="PANTHER" id="PTHR24346:SF82">
    <property type="entry name" value="KP78A-RELATED"/>
    <property type="match status" value="1"/>
</dbReference>
<dbReference type="Proteomes" id="UP001458880">
    <property type="component" value="Unassembled WGS sequence"/>
</dbReference>
<dbReference type="PANTHER" id="PTHR24346">
    <property type="entry name" value="MAP/MICROTUBULE AFFINITY-REGULATING KINASE"/>
    <property type="match status" value="1"/>
</dbReference>
<feature type="domain" description="Protein kinase" evidence="8">
    <location>
        <begin position="20"/>
        <end position="284"/>
    </location>
</feature>
<evidence type="ECO:0000256" key="4">
    <source>
        <dbReference type="ARBA" id="ARBA00022777"/>
    </source>
</evidence>
<dbReference type="FunFam" id="1.10.510.10:FF:000658">
    <property type="entry name" value="Protein CBG12184"/>
    <property type="match status" value="1"/>
</dbReference>
<dbReference type="SUPFAM" id="SSF56112">
    <property type="entry name" value="Protein kinase-like (PK-like)"/>
    <property type="match status" value="1"/>
</dbReference>
<dbReference type="InterPro" id="IPR008271">
    <property type="entry name" value="Ser/Thr_kinase_AS"/>
</dbReference>
<keyword evidence="5 6" id="KW-0067">ATP-binding</keyword>
<evidence type="ECO:0000313" key="10">
    <source>
        <dbReference type="Proteomes" id="UP001458880"/>
    </source>
</evidence>
<dbReference type="CDD" id="cd14080">
    <property type="entry name" value="STKc_TSSK-like"/>
    <property type="match status" value="1"/>
</dbReference>
<evidence type="ECO:0000313" key="9">
    <source>
        <dbReference type="EMBL" id="KAK9746985.1"/>
    </source>
</evidence>
<evidence type="ECO:0000259" key="8">
    <source>
        <dbReference type="PROSITE" id="PS50011"/>
    </source>
</evidence>
<evidence type="ECO:0000256" key="1">
    <source>
        <dbReference type="ARBA" id="ARBA00022527"/>
    </source>
</evidence>
<evidence type="ECO:0000256" key="3">
    <source>
        <dbReference type="ARBA" id="ARBA00022741"/>
    </source>
</evidence>
<comment type="similarity">
    <text evidence="7">Belongs to the protein kinase superfamily.</text>
</comment>
<proteinExistence type="inferred from homology"/>
<dbReference type="InterPro" id="IPR017441">
    <property type="entry name" value="Protein_kinase_ATP_BS"/>
</dbReference>
<dbReference type="PROSITE" id="PS50011">
    <property type="entry name" value="PROTEIN_KINASE_DOM"/>
    <property type="match status" value="1"/>
</dbReference>
<dbReference type="PROSITE" id="PS00108">
    <property type="entry name" value="PROTEIN_KINASE_ST"/>
    <property type="match status" value="1"/>
</dbReference>
<feature type="binding site" evidence="6">
    <location>
        <position position="53"/>
    </location>
    <ligand>
        <name>ATP</name>
        <dbReference type="ChEBI" id="CHEBI:30616"/>
    </ligand>
</feature>
<organism evidence="9 10">
    <name type="scientific">Popillia japonica</name>
    <name type="common">Japanese beetle</name>
    <dbReference type="NCBI Taxonomy" id="7064"/>
    <lineage>
        <taxon>Eukaryota</taxon>
        <taxon>Metazoa</taxon>
        <taxon>Ecdysozoa</taxon>
        <taxon>Arthropoda</taxon>
        <taxon>Hexapoda</taxon>
        <taxon>Insecta</taxon>
        <taxon>Pterygota</taxon>
        <taxon>Neoptera</taxon>
        <taxon>Endopterygota</taxon>
        <taxon>Coleoptera</taxon>
        <taxon>Polyphaga</taxon>
        <taxon>Scarabaeiformia</taxon>
        <taxon>Scarabaeidae</taxon>
        <taxon>Rutelinae</taxon>
        <taxon>Popillia</taxon>
    </lineage>
</organism>
<keyword evidence="2" id="KW-0808">Transferase</keyword>
<name>A0AAW1ML32_POPJA</name>
<dbReference type="EMBL" id="JASPKY010000035">
    <property type="protein sequence ID" value="KAK9746985.1"/>
    <property type="molecule type" value="Genomic_DNA"/>
</dbReference>
<dbReference type="PRINTS" id="PR00109">
    <property type="entry name" value="TYRKINASE"/>
</dbReference>
<evidence type="ECO:0000256" key="7">
    <source>
        <dbReference type="RuleBase" id="RU000304"/>
    </source>
</evidence>
<dbReference type="GO" id="GO:0005524">
    <property type="term" value="F:ATP binding"/>
    <property type="evidence" value="ECO:0007669"/>
    <property type="project" value="UniProtKB-UniRule"/>
</dbReference>
<dbReference type="InterPro" id="IPR011009">
    <property type="entry name" value="Kinase-like_dom_sf"/>
</dbReference>
<keyword evidence="1 7" id="KW-0723">Serine/threonine-protein kinase</keyword>
<evidence type="ECO:0000256" key="5">
    <source>
        <dbReference type="ARBA" id="ARBA00022840"/>
    </source>
</evidence>
<dbReference type="GO" id="GO:0035556">
    <property type="term" value="P:intracellular signal transduction"/>
    <property type="evidence" value="ECO:0007669"/>
    <property type="project" value="TreeGrafter"/>
</dbReference>
<dbReference type="GO" id="GO:0006950">
    <property type="term" value="P:response to stress"/>
    <property type="evidence" value="ECO:0007669"/>
    <property type="project" value="UniProtKB-ARBA"/>
</dbReference>
<sequence>MSKDLDITASEQLRLASRGYKILTKLGQGTYATVYLVEFRSSNESKEIKLACKAMDVSRMAREFVLKFLPRELDILSKINHPHIIQIQNIFQRRTKYYVFMRYAEKGDLLEFVLKKGALSEPQARVWFRQIALAVHYLHEMNIAHRDLKCENIFITSNYNIKLADFGFARYTADDLGKRISSDTFCGSISYAAPEILRGLPYYPKHSDVWSLGVILYVILNRAMPFDDGNLRRLYDQQISKKWRFRPKVMSFLSNECKTLVSQLLEPDVIKRLDIEKVVDSDWIAMDQRLRTMTESEERAFGQARAIRKKWEAVKSPSQAPIQTEDTPISQLVKATVCNTEVSSQVWSMKASNSVNDIKISKSGLEIAKSSTDFESEVLNNPLP</sequence>
<dbReference type="InterPro" id="IPR001245">
    <property type="entry name" value="Ser-Thr/Tyr_kinase_cat_dom"/>
</dbReference>